<accession>A0ABR8JU42</accession>
<protein>
    <recommendedName>
        <fullName evidence="3">CAAX protease</fullName>
    </recommendedName>
</protein>
<name>A0ABR8JU42_9BACT</name>
<organism evidence="1 2">
    <name type="scientific">Hymenobacter armeniacus</name>
    <dbReference type="NCBI Taxonomy" id="2771358"/>
    <lineage>
        <taxon>Bacteria</taxon>
        <taxon>Pseudomonadati</taxon>
        <taxon>Bacteroidota</taxon>
        <taxon>Cytophagia</taxon>
        <taxon>Cytophagales</taxon>
        <taxon>Hymenobacteraceae</taxon>
        <taxon>Hymenobacter</taxon>
    </lineage>
</organism>
<evidence type="ECO:0000313" key="2">
    <source>
        <dbReference type="Proteomes" id="UP000606003"/>
    </source>
</evidence>
<evidence type="ECO:0000313" key="1">
    <source>
        <dbReference type="EMBL" id="MBD2722125.1"/>
    </source>
</evidence>
<proteinExistence type="predicted"/>
<sequence length="284" mass="33272">MTAQEIEQYFQYHNSNAKLIGIGLEQLKYQIKKHYLVKNKSGDYIYLLDDSNPEKIKTRQVEKVLSRMYSGIQVSWAEESIKRLLYERNLLTDIQRTYLIRKSALDQRWHAALKLVFCIAYEIVPTTDETCQSVDVNDERGNLGDELVDQYFELRGLISNYLSPNFSIRNKVQHGEWEFAFKAPHSEEFSLDITNKINRENIITTTSRYNLVNAFYQLLVDLGRFKSNAFALDSMMTPFEYFYPKYMRKIKGEILKINNPNLNTYIVEMLGKAARGDVHKLSQT</sequence>
<comment type="caution">
    <text evidence="1">The sequence shown here is derived from an EMBL/GenBank/DDBJ whole genome shotgun (WGS) entry which is preliminary data.</text>
</comment>
<keyword evidence="2" id="KW-1185">Reference proteome</keyword>
<evidence type="ECO:0008006" key="3">
    <source>
        <dbReference type="Google" id="ProtNLM"/>
    </source>
</evidence>
<dbReference type="RefSeq" id="WP_190923375.1">
    <property type="nucleotide sequence ID" value="NZ_JACXAC010000002.1"/>
</dbReference>
<dbReference type="Proteomes" id="UP000606003">
    <property type="component" value="Unassembled WGS sequence"/>
</dbReference>
<dbReference type="EMBL" id="JACXAC010000002">
    <property type="protein sequence ID" value="MBD2722125.1"/>
    <property type="molecule type" value="Genomic_DNA"/>
</dbReference>
<gene>
    <name evidence="1" type="ORF">IC234_08285</name>
</gene>
<reference evidence="1 2" key="1">
    <citation type="submission" date="2020-09" db="EMBL/GenBank/DDBJ databases">
        <authorList>
            <person name="Kim M.K."/>
        </authorList>
    </citation>
    <scope>NUCLEOTIDE SEQUENCE [LARGE SCALE GENOMIC DNA]</scope>
    <source>
        <strain evidence="1 2">BT189</strain>
    </source>
</reference>